<keyword evidence="7 10" id="KW-0406">Ion transport</keyword>
<keyword evidence="4 10" id="KW-1003">Cell membrane</keyword>
<keyword evidence="6 10" id="KW-1133">Transmembrane helix</keyword>
<comment type="subcellular location">
    <subcellularLocation>
        <location evidence="1 10">Cell membrane</location>
        <topology evidence="1 10">Multi-pass membrane protein</topology>
    </subcellularLocation>
</comment>
<keyword evidence="9 10" id="KW-0407">Ion channel</keyword>
<evidence type="ECO:0000313" key="12">
    <source>
        <dbReference type="Proteomes" id="UP000256486"/>
    </source>
</evidence>
<evidence type="ECO:0000256" key="4">
    <source>
        <dbReference type="ARBA" id="ARBA00022475"/>
    </source>
</evidence>
<proteinExistence type="inferred from homology"/>
<dbReference type="SUPFAM" id="SSF81330">
    <property type="entry name" value="Gated mechanosensitive channel"/>
    <property type="match status" value="1"/>
</dbReference>
<dbReference type="PANTHER" id="PTHR30266">
    <property type="entry name" value="MECHANOSENSITIVE CHANNEL MSCL"/>
    <property type="match status" value="1"/>
</dbReference>
<evidence type="ECO:0000313" key="11">
    <source>
        <dbReference type="EMBL" id="RFA09930.1"/>
    </source>
</evidence>
<evidence type="ECO:0000256" key="3">
    <source>
        <dbReference type="ARBA" id="ARBA00022448"/>
    </source>
</evidence>
<comment type="function">
    <text evidence="10">Channel that opens in response to stretch forces in the membrane lipid bilayer. May participate in the regulation of osmotic pressure changes within the cell.</text>
</comment>
<protein>
    <recommendedName>
        <fullName evidence="10">Large-conductance mechanosensitive channel</fullName>
    </recommendedName>
</protein>
<keyword evidence="8 10" id="KW-0472">Membrane</keyword>
<keyword evidence="3 10" id="KW-0813">Transport</keyword>
<reference evidence="11 12" key="1">
    <citation type="submission" date="2017-04" db="EMBL/GenBank/DDBJ databases">
        <title>Comparative genome analysis of Subtercola boreus.</title>
        <authorList>
            <person name="Cho Y.-J."/>
            <person name="Cho A."/>
            <person name="Kim O.-S."/>
            <person name="Lee J.-I."/>
        </authorList>
    </citation>
    <scope>NUCLEOTIDE SEQUENCE [LARGE SCALE GENOMIC DNA]</scope>
    <source>
        <strain evidence="11 12">K300</strain>
    </source>
</reference>
<dbReference type="GO" id="GO:0008381">
    <property type="term" value="F:mechanosensitive monoatomic ion channel activity"/>
    <property type="evidence" value="ECO:0007669"/>
    <property type="project" value="UniProtKB-UniRule"/>
</dbReference>
<dbReference type="PANTHER" id="PTHR30266:SF2">
    <property type="entry name" value="LARGE-CONDUCTANCE MECHANOSENSITIVE CHANNEL"/>
    <property type="match status" value="1"/>
</dbReference>
<dbReference type="EMBL" id="NBWZ01000001">
    <property type="protein sequence ID" value="RFA09930.1"/>
    <property type="molecule type" value="Genomic_DNA"/>
</dbReference>
<evidence type="ECO:0000256" key="6">
    <source>
        <dbReference type="ARBA" id="ARBA00022989"/>
    </source>
</evidence>
<dbReference type="InterPro" id="IPR036019">
    <property type="entry name" value="MscL_channel"/>
</dbReference>
<dbReference type="PRINTS" id="PR01264">
    <property type="entry name" value="MECHCHANNEL"/>
</dbReference>
<evidence type="ECO:0000256" key="5">
    <source>
        <dbReference type="ARBA" id="ARBA00022692"/>
    </source>
</evidence>
<dbReference type="PROSITE" id="PS01327">
    <property type="entry name" value="MSCL"/>
    <property type="match status" value="1"/>
</dbReference>
<dbReference type="InterPro" id="IPR019823">
    <property type="entry name" value="Mechanosensitive_channel_CS"/>
</dbReference>
<dbReference type="NCBIfam" id="TIGR00220">
    <property type="entry name" value="mscL"/>
    <property type="match status" value="1"/>
</dbReference>
<evidence type="ECO:0000256" key="8">
    <source>
        <dbReference type="ARBA" id="ARBA00023136"/>
    </source>
</evidence>
<feature type="transmembrane region" description="Helical" evidence="10">
    <location>
        <begin position="21"/>
        <end position="47"/>
    </location>
</feature>
<dbReference type="Pfam" id="PF01741">
    <property type="entry name" value="MscL"/>
    <property type="match status" value="1"/>
</dbReference>
<sequence length="153" mass="16187">MFKGFREFILRGNVIDLAVAVVIGTAFTAVVTAIVGGIFNPLIAAVFQSGQLDDALDFTINGSTLKFGLVIGAIIQFLIIALVVYFVFVLPINHLKKVAFFKGQQSPPTEEAAATPPTEAELLAEIRDLLAAQRSVGATTASQTPAGPPFPNE</sequence>
<evidence type="ECO:0000256" key="2">
    <source>
        <dbReference type="ARBA" id="ARBA00007254"/>
    </source>
</evidence>
<accession>A0A3E0VKI3</accession>
<dbReference type="InterPro" id="IPR001185">
    <property type="entry name" value="MS_channel"/>
</dbReference>
<comment type="caution">
    <text evidence="11">The sequence shown here is derived from an EMBL/GenBank/DDBJ whole genome shotgun (WGS) entry which is preliminary data.</text>
</comment>
<dbReference type="Gene3D" id="1.10.1200.120">
    <property type="entry name" value="Large-conductance mechanosensitive channel, MscL, domain 1"/>
    <property type="match status" value="1"/>
</dbReference>
<dbReference type="HAMAP" id="MF_00115">
    <property type="entry name" value="MscL"/>
    <property type="match status" value="1"/>
</dbReference>
<evidence type="ECO:0000256" key="7">
    <source>
        <dbReference type="ARBA" id="ARBA00023065"/>
    </source>
</evidence>
<evidence type="ECO:0000256" key="10">
    <source>
        <dbReference type="HAMAP-Rule" id="MF_00115"/>
    </source>
</evidence>
<comment type="similarity">
    <text evidence="2 10">Belongs to the MscL family.</text>
</comment>
<evidence type="ECO:0000256" key="9">
    <source>
        <dbReference type="ARBA" id="ARBA00023303"/>
    </source>
</evidence>
<evidence type="ECO:0000256" key="1">
    <source>
        <dbReference type="ARBA" id="ARBA00004651"/>
    </source>
</evidence>
<dbReference type="AlphaFoldDB" id="A0A3E0VKI3"/>
<dbReference type="OrthoDB" id="9810350at2"/>
<dbReference type="InterPro" id="IPR037673">
    <property type="entry name" value="MSC/AndL"/>
</dbReference>
<name>A0A3E0VKI3_9MICO</name>
<dbReference type="Proteomes" id="UP000256486">
    <property type="component" value="Unassembled WGS sequence"/>
</dbReference>
<dbReference type="RefSeq" id="WP_116415330.1">
    <property type="nucleotide sequence ID" value="NZ_NBWZ01000001.1"/>
</dbReference>
<comment type="subunit">
    <text evidence="10">Homopentamer.</text>
</comment>
<dbReference type="GO" id="GO:0005886">
    <property type="term" value="C:plasma membrane"/>
    <property type="evidence" value="ECO:0007669"/>
    <property type="project" value="UniProtKB-SubCell"/>
</dbReference>
<feature type="transmembrane region" description="Helical" evidence="10">
    <location>
        <begin position="67"/>
        <end position="92"/>
    </location>
</feature>
<keyword evidence="5 10" id="KW-0812">Transmembrane</keyword>
<keyword evidence="12" id="KW-1185">Reference proteome</keyword>
<gene>
    <name evidence="10" type="primary">mscL</name>
    <name evidence="11" type="ORF">B7R54_12500</name>
</gene>
<organism evidence="11 12">
    <name type="scientific">Subtercola boreus</name>
    <dbReference type="NCBI Taxonomy" id="120213"/>
    <lineage>
        <taxon>Bacteria</taxon>
        <taxon>Bacillati</taxon>
        <taxon>Actinomycetota</taxon>
        <taxon>Actinomycetes</taxon>
        <taxon>Micrococcales</taxon>
        <taxon>Microbacteriaceae</taxon>
        <taxon>Subtercola</taxon>
    </lineage>
</organism>